<dbReference type="Gene3D" id="2.60.120.620">
    <property type="entry name" value="q2cbj1_9rhob like domain"/>
    <property type="match status" value="1"/>
</dbReference>
<sequence>MSFTYIKDGIPKIHIFSDDYFSDFKKSLIEEIETNYMDYDFRESRILDEHTGYEVLDLQNCKSKQIVYESLCKNLTNKLENLIASQLKYIISEVHVENKVTFIIYGVGDYLKKTNNNPGKKKSKNTLCMYILLLLQKATEGGKTKFYLKEINSSIDTSSDALFDKSVYHETTTVESGVTYVALFDVTIKLKTEKGILDTIEYLDVSINLYDRENNNTLCYCEVIYIAPSCNKKLVRAGILINRKGKCILTHVNNKIHSVEHPIVFSSFQDISISKFNKEYTVAYLEKNTINDIAWSSIDSNEEDNYLPNDKELFDKLMKISSKEHAKCYEIECIDKNNEESDPCYIYCMVSKYYFNLPDKDHLTDYILEHSDTIESPSDDWQDLEDSKKRDLLSSYEYDQLFKIVLSKQEYDRQSDESDNDSDITIDND</sequence>
<dbReference type="PIRSF" id="PIRSF003698">
    <property type="entry name" value="VAC_C10L"/>
    <property type="match status" value="1"/>
</dbReference>
<feature type="compositionally biased region" description="Acidic residues" evidence="1">
    <location>
        <begin position="417"/>
        <end position="429"/>
    </location>
</feature>
<proteinExistence type="predicted"/>
<keyword evidence="3" id="KW-1185">Reference proteome</keyword>
<name>A0A068EGN2_9POXV</name>
<dbReference type="KEGG" id="vg:19738027"/>
<evidence type="ECO:0000313" key="3">
    <source>
        <dbReference type="Proteomes" id="UP000140838"/>
    </source>
</evidence>
<dbReference type="RefSeq" id="YP_009046023.1">
    <property type="nucleotide sequence ID" value="NC_024446.1"/>
</dbReference>
<feature type="region of interest" description="Disordered" evidence="1">
    <location>
        <begin position="410"/>
        <end position="429"/>
    </location>
</feature>
<accession>A0A068EGN2</accession>
<dbReference type="InterPro" id="IPR005004">
    <property type="entry name" value="Poxvirus_C4/C10"/>
</dbReference>
<organism evidence="2 3">
    <name type="scientific">Penguinpox virus</name>
    <dbReference type="NCBI Taxonomy" id="648998"/>
    <lineage>
        <taxon>Viruses</taxon>
        <taxon>Varidnaviria</taxon>
        <taxon>Bamfordvirae</taxon>
        <taxon>Nucleocytoviricota</taxon>
        <taxon>Pokkesviricetes</taxon>
        <taxon>Chitovirales</taxon>
        <taxon>Poxviridae</taxon>
        <taxon>Chordopoxvirinae</taxon>
        <taxon>Avipoxvirus</taxon>
        <taxon>Avipoxvirus penguinpox</taxon>
    </lineage>
</organism>
<dbReference type="EMBL" id="KJ859677">
    <property type="protein sequence ID" value="AID46765.1"/>
    <property type="molecule type" value="Genomic_DNA"/>
</dbReference>
<dbReference type="GeneID" id="19738027"/>
<dbReference type="Pfam" id="PF03336">
    <property type="entry name" value="Pox_C4_C10"/>
    <property type="match status" value="1"/>
</dbReference>
<gene>
    <name evidence="2" type="ORF">pepv_024</name>
</gene>
<evidence type="ECO:0000256" key="1">
    <source>
        <dbReference type="SAM" id="MobiDB-lite"/>
    </source>
</evidence>
<reference evidence="2 3" key="1">
    <citation type="journal article" date="2014" name="BMC Genomics">
        <title>The complete genome sequences of poxviruses isolated from a penguin and a pigeon in South Africa and comparison to other sequenced avipoxviruses.</title>
        <authorList>
            <person name="Offerman K."/>
            <person name="Carulei O."/>
            <person name="van der Walt A.P."/>
            <person name="Douglass N."/>
            <person name="Williamson A.L."/>
        </authorList>
    </citation>
    <scope>NUCLEOTIDE SEQUENCE [LARGE SCALE GENOMIC DNA]</scope>
    <source>
        <strain evidence="2">PSan92</strain>
    </source>
</reference>
<dbReference type="Proteomes" id="UP000140838">
    <property type="component" value="Genome"/>
</dbReference>
<evidence type="ECO:0000313" key="2">
    <source>
        <dbReference type="EMBL" id="AID46765.1"/>
    </source>
</evidence>
<protein>
    <submittedName>
        <fullName evidence="2">C4L/C10L-like family protein</fullName>
    </submittedName>
</protein>